<dbReference type="Proteomes" id="UP000324176">
    <property type="component" value="Unassembled WGS sequence"/>
</dbReference>
<reference evidence="2 4" key="3">
    <citation type="submission" date="2019-07" db="EMBL/GenBank/DDBJ databases">
        <title>Active sludge and wastewater microbial communities from Klosterneuburg, Austria.</title>
        <authorList>
            <person name="Wagner M."/>
        </authorList>
    </citation>
    <scope>NUCLEOTIDE SEQUENCE [LARGE SCALE GENOMIC DNA]</scope>
    <source>
        <strain evidence="2 4">Nm2</strain>
    </source>
</reference>
<reference evidence="1 3" key="2">
    <citation type="journal article" date="2016" name="Genome Announc.">
        <title>Genome Sequence of Nitrosomonas communis Strain Nm2, a Mesophilic Ammonia-Oxidizing Bacterium Isolated from Mediterranean Soil.</title>
        <authorList>
            <person name="Kozlowski J.A."/>
            <person name="Kits K.D."/>
            <person name="Stein L.Y."/>
        </authorList>
    </citation>
    <scope>NUCLEOTIDE SEQUENCE [LARGE SCALE GENOMIC DNA]</scope>
    <source>
        <strain evidence="1 3">Nm2</strain>
    </source>
</reference>
<dbReference type="KEGG" id="nco:AAW31_09835"/>
<dbReference type="EMBL" id="VNHT01000047">
    <property type="protein sequence ID" value="TYP82002.1"/>
    <property type="molecule type" value="Genomic_DNA"/>
</dbReference>
<dbReference type="Gene3D" id="1.10.150.400">
    <property type="match status" value="1"/>
</dbReference>
<organism evidence="1 3">
    <name type="scientific">Nitrosomonas communis</name>
    <dbReference type="NCBI Taxonomy" id="44574"/>
    <lineage>
        <taxon>Bacteria</taxon>
        <taxon>Pseudomonadati</taxon>
        <taxon>Pseudomonadota</taxon>
        <taxon>Betaproteobacteria</taxon>
        <taxon>Nitrosomonadales</taxon>
        <taxon>Nitrosomonadaceae</taxon>
        <taxon>Nitrosomonas</taxon>
    </lineage>
</organism>
<dbReference type="AlphaFoldDB" id="A0A0F7KEZ1"/>
<dbReference type="InterPro" id="IPR023214">
    <property type="entry name" value="HAD_sf"/>
</dbReference>
<accession>A0A0F7KEZ1</accession>
<evidence type="ECO:0000313" key="4">
    <source>
        <dbReference type="Proteomes" id="UP000324176"/>
    </source>
</evidence>
<gene>
    <name evidence="1" type="ORF">AAW31_09835</name>
    <name evidence="2" type="ORF">BCL69_104713</name>
</gene>
<evidence type="ECO:0000313" key="1">
    <source>
        <dbReference type="EMBL" id="AKH38051.1"/>
    </source>
</evidence>
<proteinExistence type="predicted"/>
<evidence type="ECO:0000313" key="3">
    <source>
        <dbReference type="Proteomes" id="UP000034156"/>
    </source>
</evidence>
<dbReference type="OrthoDB" id="9816564at2"/>
<dbReference type="EMBL" id="CP011451">
    <property type="protein sequence ID" value="AKH38051.1"/>
    <property type="molecule type" value="Genomic_DNA"/>
</dbReference>
<dbReference type="Gene3D" id="3.40.50.1000">
    <property type="entry name" value="HAD superfamily/HAD-like"/>
    <property type="match status" value="1"/>
</dbReference>
<reference evidence="3" key="1">
    <citation type="submission" date="2015-05" db="EMBL/GenBank/DDBJ databases">
        <title>Draft genome of Nitrosomonas communis strain Nm2.</title>
        <authorList>
            <person name="Kozlowski J.A."/>
            <person name="Kits K.D."/>
            <person name="Stein L.Y."/>
        </authorList>
    </citation>
    <scope>NUCLEOTIDE SEQUENCE [LARGE SCALE GENOMIC DNA]</scope>
    <source>
        <strain evidence="3">Nm2</strain>
    </source>
</reference>
<dbReference type="PATRIC" id="fig|44574.3.peg.2389"/>
<dbReference type="RefSeq" id="WP_046850118.1">
    <property type="nucleotide sequence ID" value="NZ_CP011451.1"/>
</dbReference>
<evidence type="ECO:0000313" key="2">
    <source>
        <dbReference type="EMBL" id="TYP82002.1"/>
    </source>
</evidence>
<dbReference type="Proteomes" id="UP000034156">
    <property type="component" value="Chromosome"/>
</dbReference>
<keyword evidence="3" id="KW-1185">Reference proteome</keyword>
<name>A0A0F7KEZ1_9PROT</name>
<dbReference type="GO" id="GO:0016787">
    <property type="term" value="F:hydrolase activity"/>
    <property type="evidence" value="ECO:0007669"/>
    <property type="project" value="UniProtKB-KW"/>
</dbReference>
<protein>
    <submittedName>
        <fullName evidence="1">Hydrolase</fullName>
    </submittedName>
</protein>
<dbReference type="InterPro" id="IPR036412">
    <property type="entry name" value="HAD-like_sf"/>
</dbReference>
<keyword evidence="1" id="KW-0378">Hydrolase</keyword>
<sequence>MRYKLRTIDVWDTLLRRDCHPECIKLATARHVLLGWPDHLKPDFQEHWALYRARIDAERFLAEAARSEGQDDEYEISAVLHQWLLAVFCRPFDTTLPCKLAEFELQVEIARSFKDPDIEDFLLAYPAERNYFLSDFYMNSSMLGRLLEEKGLGALVCEGIASCEIGLNKRSGRLFQHVHSLHGIFPKEHVHVGDNRWSDIEAAEKSGVTAVHYLPATLHAERLARERLFSSREALFEHIRTLCADEALQASQGMSAKQAAAFRLGADAAPLFIGFALWIAEQALVKKLDQLHFLTREGEFFHQVFTALFPQQTFFGHTLPPSNILAVSRLSTFVSSLREVTIGEMSRIWDLFKEQNVAGMFVTLGINIADFKEILNQLELKPEDVIEIPQQNSALNKLFGTPEFVNALQNSIARQQSLLCDYLIQNGWQSDVKIGVVDIGWRGTIQDNLALVMSETNLHGMYLGLRRFVNPQPDNVSKSAYGPNENISSNANDLFEVFAALEMLCMSAGGSVVGYRRTPDQILACRQVSGDENAAYDQFTRYFQQGILLAAKHWRLYIERYVISASELQNTALRVWATLRSAPSVDLAELFIQTPQHDVFGFGDFFNRNQAPSLTAILLAPLVKERRRQLIEFIRRVQWSAAIQHINGLSRFHRWTLVFTFRFANQVRRLRMKVQCFRNRDDAKM</sequence>
<dbReference type="SUPFAM" id="SSF56784">
    <property type="entry name" value="HAD-like"/>
    <property type="match status" value="1"/>
</dbReference>